<dbReference type="InterPro" id="IPR004715">
    <property type="entry name" value="PTS_IIA_fruc"/>
</dbReference>
<evidence type="ECO:0000256" key="4">
    <source>
        <dbReference type="ARBA" id="ARBA00022679"/>
    </source>
</evidence>
<keyword evidence="5" id="KW-0598">Phosphotransferase system</keyword>
<reference evidence="7" key="4">
    <citation type="submission" date="2021-09" db="EMBL/GenBank/DDBJ databases">
        <authorList>
            <person name="Gilroy R."/>
        </authorList>
    </citation>
    <scope>NUCLEOTIDE SEQUENCE</scope>
    <source>
        <strain evidence="7">CHK193-16274</strain>
    </source>
</reference>
<evidence type="ECO:0000256" key="1">
    <source>
        <dbReference type="ARBA" id="ARBA00022448"/>
    </source>
</evidence>
<dbReference type="RefSeq" id="WP_087254949.1">
    <property type="nucleotide sequence ID" value="NZ_CAJFOD010000005.1"/>
</dbReference>
<evidence type="ECO:0000313" key="8">
    <source>
        <dbReference type="EMBL" id="OUQ06271.1"/>
    </source>
</evidence>
<sequence>MYLADKECVVFDIPDTTKDNVIKTLISKLDKVGCISNVEEFYKNVLDREEICATAIGNEMGLPHGKTSNVLRPSICFGRLLNPVIWNEKTGEKVKYVILIAVPEKSSSDIHMKIISSLARKLMHTEYRNILLSGTQEEVFDFLNATVEI</sequence>
<dbReference type="NCBIfam" id="TIGR00848">
    <property type="entry name" value="fruA"/>
    <property type="match status" value="1"/>
</dbReference>
<dbReference type="GO" id="GO:0016020">
    <property type="term" value="C:membrane"/>
    <property type="evidence" value="ECO:0007669"/>
    <property type="project" value="InterPro"/>
</dbReference>
<reference evidence="8" key="2">
    <citation type="journal article" date="2018" name="BMC Genomics">
        <title>Whole genome sequencing and function prediction of 133 gut anaerobes isolated from chicken caecum in pure cultures.</title>
        <authorList>
            <person name="Medvecky M."/>
            <person name="Cejkova D."/>
            <person name="Polansky O."/>
            <person name="Karasova D."/>
            <person name="Kubasova T."/>
            <person name="Cizek A."/>
            <person name="Rychlik I."/>
        </authorList>
    </citation>
    <scope>NUCLEOTIDE SEQUENCE</scope>
    <source>
        <strain evidence="8">An149</strain>
    </source>
</reference>
<evidence type="ECO:0000259" key="6">
    <source>
        <dbReference type="PROSITE" id="PS51094"/>
    </source>
</evidence>
<dbReference type="InterPro" id="IPR002178">
    <property type="entry name" value="PTS_EIIA_type-2_dom"/>
</dbReference>
<evidence type="ECO:0000256" key="5">
    <source>
        <dbReference type="ARBA" id="ARBA00022683"/>
    </source>
</evidence>
<evidence type="ECO:0000256" key="3">
    <source>
        <dbReference type="ARBA" id="ARBA00022597"/>
    </source>
</evidence>
<dbReference type="EC" id="2.7.1.202" evidence="7"/>
<comment type="caution">
    <text evidence="8">The sequence shown here is derived from an EMBL/GenBank/DDBJ whole genome shotgun (WGS) entry which is preliminary data.</text>
</comment>
<accession>A0A1Y4EAQ9</accession>
<dbReference type="PANTHER" id="PTHR47738:SF2">
    <property type="entry name" value="PTS SYSTEM FRUCTOSE-LIKE EIIA COMPONENT"/>
    <property type="match status" value="1"/>
</dbReference>
<evidence type="ECO:0000313" key="9">
    <source>
        <dbReference type="Proteomes" id="UP000196258"/>
    </source>
</evidence>
<dbReference type="InterPro" id="IPR051541">
    <property type="entry name" value="PTS_SugarTrans_NitroReg"/>
</dbReference>
<keyword evidence="3" id="KW-0762">Sugar transport</keyword>
<keyword evidence="2" id="KW-0597">Phosphoprotein</keyword>
<dbReference type="EMBL" id="DYWV01000186">
    <property type="protein sequence ID" value="HJF40343.1"/>
    <property type="molecule type" value="Genomic_DNA"/>
</dbReference>
<evidence type="ECO:0000256" key="2">
    <source>
        <dbReference type="ARBA" id="ARBA00022553"/>
    </source>
</evidence>
<organism evidence="8 9">
    <name type="scientific">Thomasclavelia spiroformis</name>
    <dbReference type="NCBI Taxonomy" id="29348"/>
    <lineage>
        <taxon>Bacteria</taxon>
        <taxon>Bacillati</taxon>
        <taxon>Bacillota</taxon>
        <taxon>Erysipelotrichia</taxon>
        <taxon>Erysipelotrichales</taxon>
        <taxon>Coprobacillaceae</taxon>
        <taxon>Thomasclavelia</taxon>
    </lineage>
</organism>
<evidence type="ECO:0000313" key="7">
    <source>
        <dbReference type="EMBL" id="HJF40343.1"/>
    </source>
</evidence>
<name>A0A1Y4EAQ9_9FIRM</name>
<dbReference type="InterPro" id="IPR016152">
    <property type="entry name" value="PTrfase/Anion_transptr"/>
</dbReference>
<proteinExistence type="predicted"/>
<dbReference type="Gene3D" id="3.40.930.10">
    <property type="entry name" value="Mannitol-specific EII, Chain A"/>
    <property type="match status" value="1"/>
</dbReference>
<dbReference type="CDD" id="cd00211">
    <property type="entry name" value="PTS_IIA_fru"/>
    <property type="match status" value="1"/>
</dbReference>
<dbReference type="EMBL" id="NFLB01000002">
    <property type="protein sequence ID" value="OUQ06271.1"/>
    <property type="molecule type" value="Genomic_DNA"/>
</dbReference>
<keyword evidence="1" id="KW-0813">Transport</keyword>
<dbReference type="GO" id="GO:0009401">
    <property type="term" value="P:phosphoenolpyruvate-dependent sugar phosphotransferase system"/>
    <property type="evidence" value="ECO:0007669"/>
    <property type="project" value="UniProtKB-KW"/>
</dbReference>
<dbReference type="GO" id="GO:0008982">
    <property type="term" value="F:protein-N(PI)-phosphohistidine-sugar phosphotransferase activity"/>
    <property type="evidence" value="ECO:0007669"/>
    <property type="project" value="InterPro"/>
</dbReference>
<reference evidence="7" key="3">
    <citation type="journal article" date="2021" name="PeerJ">
        <title>Extensive microbial diversity within the chicken gut microbiome revealed by metagenomics and culture.</title>
        <authorList>
            <person name="Gilroy R."/>
            <person name="Ravi A."/>
            <person name="Getino M."/>
            <person name="Pursley I."/>
            <person name="Horton D.L."/>
            <person name="Alikhan N.F."/>
            <person name="Baker D."/>
            <person name="Gharbi K."/>
            <person name="Hall N."/>
            <person name="Watson M."/>
            <person name="Adriaenssens E.M."/>
            <person name="Foster-Nyarko E."/>
            <person name="Jarju S."/>
            <person name="Secka A."/>
            <person name="Antonio M."/>
            <person name="Oren A."/>
            <person name="Chaudhuri R.R."/>
            <person name="La Ragione R."/>
            <person name="Hildebrand F."/>
            <person name="Pallen M.J."/>
        </authorList>
    </citation>
    <scope>NUCLEOTIDE SEQUENCE</scope>
    <source>
        <strain evidence="7">CHK193-16274</strain>
    </source>
</reference>
<reference evidence="9" key="1">
    <citation type="submission" date="2017-04" db="EMBL/GenBank/DDBJ databases">
        <title>Function of individual gut microbiota members based on whole genome sequencing of pure cultures obtained from chicken caecum.</title>
        <authorList>
            <person name="Medvecky M."/>
            <person name="Cejkova D."/>
            <person name="Polansky O."/>
            <person name="Karasova D."/>
            <person name="Kubasova T."/>
            <person name="Cizek A."/>
            <person name="Rychlik I."/>
        </authorList>
    </citation>
    <scope>NUCLEOTIDE SEQUENCE [LARGE SCALE GENOMIC DNA]</scope>
    <source>
        <strain evidence="9">An149</strain>
    </source>
</reference>
<dbReference type="Proteomes" id="UP000196258">
    <property type="component" value="Unassembled WGS sequence"/>
</dbReference>
<dbReference type="Pfam" id="PF00359">
    <property type="entry name" value="PTS_EIIA_2"/>
    <property type="match status" value="1"/>
</dbReference>
<dbReference type="Proteomes" id="UP000749320">
    <property type="component" value="Unassembled WGS sequence"/>
</dbReference>
<gene>
    <name evidence="8" type="ORF">B5E91_03135</name>
    <name evidence="7" type="ORF">K8V91_05405</name>
</gene>
<dbReference type="PANTHER" id="PTHR47738">
    <property type="entry name" value="PTS SYSTEM FRUCTOSE-LIKE EIIA COMPONENT-RELATED"/>
    <property type="match status" value="1"/>
</dbReference>
<keyword evidence="4 7" id="KW-0808">Transferase</keyword>
<dbReference type="PROSITE" id="PS51094">
    <property type="entry name" value="PTS_EIIA_TYPE_2"/>
    <property type="match status" value="1"/>
</dbReference>
<feature type="domain" description="PTS EIIA type-2" evidence="6">
    <location>
        <begin position="2"/>
        <end position="146"/>
    </location>
</feature>
<dbReference type="AlphaFoldDB" id="A0A1Y4EAQ9"/>
<dbReference type="SUPFAM" id="SSF55804">
    <property type="entry name" value="Phoshotransferase/anion transport protein"/>
    <property type="match status" value="1"/>
</dbReference>
<protein>
    <submittedName>
        <fullName evidence="7">Fructose PTS transporter subunit IIA</fullName>
        <ecNumber evidence="7">2.7.1.202</ecNumber>
    </submittedName>
    <submittedName>
        <fullName evidence="8">PTS fructose transporter subunit IIABC</fullName>
    </submittedName>
</protein>